<dbReference type="EMBL" id="JAUEPR010000003">
    <property type="protein sequence ID" value="KAK0487594.1"/>
    <property type="molecule type" value="Genomic_DNA"/>
</dbReference>
<sequence>MPRKFTSIMVQLRTGHIGFNRHLFNIQRVESPACSKFSYPNELVYHYIIRCPAYQNEREMLQRSVGTQGTAMTVKHILACRQNIPHLVQYLNDTRRFETTFGTFPDVDVGDEDTED</sequence>
<accession>A0AA39PQ42</accession>
<dbReference type="Proteomes" id="UP001175227">
    <property type="component" value="Unassembled WGS sequence"/>
</dbReference>
<keyword evidence="2" id="KW-1185">Reference proteome</keyword>
<name>A0AA39PQ42_9AGAR</name>
<protein>
    <submittedName>
        <fullName evidence="1">Uncharacterized protein</fullName>
    </submittedName>
</protein>
<gene>
    <name evidence="1" type="ORF">IW261DRAFT_1589909</name>
</gene>
<organism evidence="1 2">
    <name type="scientific">Armillaria novae-zelandiae</name>
    <dbReference type="NCBI Taxonomy" id="153914"/>
    <lineage>
        <taxon>Eukaryota</taxon>
        <taxon>Fungi</taxon>
        <taxon>Dikarya</taxon>
        <taxon>Basidiomycota</taxon>
        <taxon>Agaricomycotina</taxon>
        <taxon>Agaricomycetes</taxon>
        <taxon>Agaricomycetidae</taxon>
        <taxon>Agaricales</taxon>
        <taxon>Marasmiineae</taxon>
        <taxon>Physalacriaceae</taxon>
        <taxon>Armillaria</taxon>
    </lineage>
</organism>
<evidence type="ECO:0000313" key="1">
    <source>
        <dbReference type="EMBL" id="KAK0487594.1"/>
    </source>
</evidence>
<evidence type="ECO:0000313" key="2">
    <source>
        <dbReference type="Proteomes" id="UP001175227"/>
    </source>
</evidence>
<dbReference type="AlphaFoldDB" id="A0AA39PQ42"/>
<proteinExistence type="predicted"/>
<comment type="caution">
    <text evidence="1">The sequence shown here is derived from an EMBL/GenBank/DDBJ whole genome shotgun (WGS) entry which is preliminary data.</text>
</comment>
<reference evidence="1" key="1">
    <citation type="submission" date="2023-06" db="EMBL/GenBank/DDBJ databases">
        <authorList>
            <consortium name="Lawrence Berkeley National Laboratory"/>
            <person name="Ahrendt S."/>
            <person name="Sahu N."/>
            <person name="Indic B."/>
            <person name="Wong-Bajracharya J."/>
            <person name="Merenyi Z."/>
            <person name="Ke H.-M."/>
            <person name="Monk M."/>
            <person name="Kocsube S."/>
            <person name="Drula E."/>
            <person name="Lipzen A."/>
            <person name="Balint B."/>
            <person name="Henrissat B."/>
            <person name="Andreopoulos B."/>
            <person name="Martin F.M."/>
            <person name="Harder C.B."/>
            <person name="Rigling D."/>
            <person name="Ford K.L."/>
            <person name="Foster G.D."/>
            <person name="Pangilinan J."/>
            <person name="Papanicolaou A."/>
            <person name="Barry K."/>
            <person name="LaButti K."/>
            <person name="Viragh M."/>
            <person name="Koriabine M."/>
            <person name="Yan M."/>
            <person name="Riley R."/>
            <person name="Champramary S."/>
            <person name="Plett K.L."/>
            <person name="Tsai I.J."/>
            <person name="Slot J."/>
            <person name="Sipos G."/>
            <person name="Plett J."/>
            <person name="Nagy L.G."/>
            <person name="Grigoriev I.V."/>
        </authorList>
    </citation>
    <scope>NUCLEOTIDE SEQUENCE</scope>
    <source>
        <strain evidence="1">ICMP 16352</strain>
    </source>
</reference>